<feature type="region of interest" description="Disordered" evidence="1">
    <location>
        <begin position="395"/>
        <end position="487"/>
    </location>
</feature>
<dbReference type="PANTHER" id="PTHR13399:SF4">
    <property type="entry name" value="TBC1 DOMAIN FAMILY MEMBER 30"/>
    <property type="match status" value="1"/>
</dbReference>
<feature type="region of interest" description="Disordered" evidence="1">
    <location>
        <begin position="328"/>
        <end position="352"/>
    </location>
</feature>
<dbReference type="Pfam" id="PF15733">
    <property type="entry name" value="DUF4682"/>
    <property type="match status" value="1"/>
</dbReference>
<gene>
    <name evidence="3" type="ORF">scyTo_0007995</name>
</gene>
<feature type="compositionally biased region" description="Polar residues" evidence="1">
    <location>
        <begin position="467"/>
        <end position="480"/>
    </location>
</feature>
<organism evidence="3 4">
    <name type="scientific">Scyliorhinus torazame</name>
    <name type="common">Cloudy catshark</name>
    <name type="synonym">Catulus torazame</name>
    <dbReference type="NCBI Taxonomy" id="75743"/>
    <lineage>
        <taxon>Eukaryota</taxon>
        <taxon>Metazoa</taxon>
        <taxon>Chordata</taxon>
        <taxon>Craniata</taxon>
        <taxon>Vertebrata</taxon>
        <taxon>Chondrichthyes</taxon>
        <taxon>Elasmobranchii</taxon>
        <taxon>Galeomorphii</taxon>
        <taxon>Galeoidea</taxon>
        <taxon>Carcharhiniformes</taxon>
        <taxon>Scyliorhinidae</taxon>
        <taxon>Scyliorhinus</taxon>
    </lineage>
</organism>
<dbReference type="Gene3D" id="1.10.472.80">
    <property type="entry name" value="Ypt/Rab-GAP domain of gyp1p, domain 3"/>
    <property type="match status" value="1"/>
</dbReference>
<keyword evidence="4" id="KW-1185">Reference proteome</keyword>
<dbReference type="PROSITE" id="PS50086">
    <property type="entry name" value="TBC_RABGAP"/>
    <property type="match status" value="1"/>
</dbReference>
<dbReference type="InterPro" id="IPR035969">
    <property type="entry name" value="Rab-GAP_TBC_sf"/>
</dbReference>
<dbReference type="STRING" id="75743.A0A401P1U6"/>
<comment type="caution">
    <text evidence="3">The sequence shown here is derived from an EMBL/GenBank/DDBJ whole genome shotgun (WGS) entry which is preliminary data.</text>
</comment>
<protein>
    <recommendedName>
        <fullName evidence="2">Rab-GAP TBC domain-containing protein</fullName>
    </recommendedName>
</protein>
<evidence type="ECO:0000256" key="1">
    <source>
        <dbReference type="SAM" id="MobiDB-lite"/>
    </source>
</evidence>
<accession>A0A401P1U6</accession>
<evidence type="ECO:0000313" key="4">
    <source>
        <dbReference type="Proteomes" id="UP000288216"/>
    </source>
</evidence>
<dbReference type="SMART" id="SM00164">
    <property type="entry name" value="TBC"/>
    <property type="match status" value="1"/>
</dbReference>
<name>A0A401P1U6_SCYTO</name>
<dbReference type="OrthoDB" id="289721at2759"/>
<dbReference type="EMBL" id="BFAA01002992">
    <property type="protein sequence ID" value="GCB67119.1"/>
    <property type="molecule type" value="Genomic_DNA"/>
</dbReference>
<dbReference type="PANTHER" id="PTHR13399">
    <property type="entry name" value="TRANSLOCON-ASSOCIATED PROTEIN TRAP , GAMMA SUBUNIT"/>
    <property type="match status" value="1"/>
</dbReference>
<feature type="non-terminal residue" evidence="3">
    <location>
        <position position="1"/>
    </location>
</feature>
<dbReference type="OMA" id="QSISIDW"/>
<proteinExistence type="predicted"/>
<evidence type="ECO:0000259" key="2">
    <source>
        <dbReference type="PROSITE" id="PS50086"/>
    </source>
</evidence>
<dbReference type="AlphaFoldDB" id="A0A401P1U6"/>
<dbReference type="InterPro" id="IPR000195">
    <property type="entry name" value="Rab-GAP-TBC_dom"/>
</dbReference>
<reference evidence="3 4" key="1">
    <citation type="journal article" date="2018" name="Nat. Ecol. Evol.">
        <title>Shark genomes provide insights into elasmobranch evolution and the origin of vertebrates.</title>
        <authorList>
            <person name="Hara Y"/>
            <person name="Yamaguchi K"/>
            <person name="Onimaru K"/>
            <person name="Kadota M"/>
            <person name="Koyanagi M"/>
            <person name="Keeley SD"/>
            <person name="Tatsumi K"/>
            <person name="Tanaka K"/>
            <person name="Motone F"/>
            <person name="Kageyama Y"/>
            <person name="Nozu R"/>
            <person name="Adachi N"/>
            <person name="Nishimura O"/>
            <person name="Nakagawa R"/>
            <person name="Tanegashima C"/>
            <person name="Kiyatake I"/>
            <person name="Matsumoto R"/>
            <person name="Murakumo K"/>
            <person name="Nishida K"/>
            <person name="Terakita A"/>
            <person name="Kuratani S"/>
            <person name="Sato K"/>
            <person name="Hyodo S Kuraku.S."/>
        </authorList>
    </citation>
    <scope>NUCLEOTIDE SEQUENCE [LARGE SCALE GENOMIC DNA]</scope>
</reference>
<dbReference type="InterPro" id="IPR032738">
    <property type="entry name" value="Tbc1d30_C"/>
</dbReference>
<dbReference type="GO" id="GO:0005783">
    <property type="term" value="C:endoplasmic reticulum"/>
    <property type="evidence" value="ECO:0007669"/>
    <property type="project" value="TreeGrafter"/>
</dbReference>
<dbReference type="SUPFAM" id="SSF47923">
    <property type="entry name" value="Ypt/Rab-GAP domain of gyp1p"/>
    <property type="match status" value="2"/>
</dbReference>
<dbReference type="Proteomes" id="UP000288216">
    <property type="component" value="Unassembled WGS sequence"/>
</dbReference>
<feature type="compositionally biased region" description="Basic residues" evidence="1">
    <location>
        <begin position="426"/>
        <end position="463"/>
    </location>
</feature>
<sequence length="666" mass="75164">EGALGQGTAPWAVSSAMFFTRGNASRGLHLGYSALCNQVWVTLANHYLQSISIDWEHFYLHEQRNLTEDVLGMQIDKDLRQSRSDLYGGSDVPQFHNALKRLLLAYAHWNGRICYCQGFIIPAAVILMVMERDEGDALKVLVYLLDKVLPANYFANNLSALTVDVAIFHDLLKIKLPELSQHLDRLCTAARKGSDERCRLPVTSVTTMQWFLTLFTSCFPKETILRVWDAILFEGSEVLLRVALALWTQLGEWIKKCQSLEELSQWLSQEMMETKLMDCSELMQAVYSMATFPFPQVVELREKYRLLPFQAKVAASSCHLKETQCKRKGSNDRDGGCPRAQNPQDCRDTARNEKRKGNCNMTKIVQATVGDNVLQHQSLYSTEQMATHPATLKQQYSKLTKRQQQNQCLTPRHGSNDSSSPGTPLRFKKSKVINRFLGGKKLKNSSKSNRVHHTPSPRVHHTPSPRVHQTPSPRTPQSTQKEQKNKITVPWCSQKRVPRKGLTRNLKVRSGCSDTVGLLEDQNDGGKTENVKVDDPIHIVMEESRKSSQLPREIETNYNEPLAIQLYEKEVDNLAGVGHLFKTLQIGEANDSLMAAESSNKPGVYVCSVELRKDQFRAKNFTAHSDMKTNLMNNIPLVHLSGKSFGTQNLALHGSCSNIQISPFNK</sequence>
<feature type="compositionally biased region" description="Polar residues" evidence="1">
    <location>
        <begin position="395"/>
        <end position="409"/>
    </location>
</feature>
<dbReference type="Gene3D" id="1.10.8.270">
    <property type="entry name" value="putative rabgap domain of human tbc1 domain family member 14 like domains"/>
    <property type="match status" value="1"/>
</dbReference>
<evidence type="ECO:0000313" key="3">
    <source>
        <dbReference type="EMBL" id="GCB67119.1"/>
    </source>
</evidence>
<dbReference type="Pfam" id="PF00566">
    <property type="entry name" value="RabGAP-TBC"/>
    <property type="match status" value="1"/>
</dbReference>
<feature type="domain" description="Rab-GAP TBC" evidence="2">
    <location>
        <begin position="30"/>
        <end position="235"/>
    </location>
</feature>